<keyword evidence="1" id="KW-0145">Chemotaxis</keyword>
<sequence>MFAQYFGQFLFNHALVTGAELESAMIAQKETRVKLGVLAINHSHMTSDQVETVQIAQMRVDKKFGEIAVELGFLTEELVNTLLSSQKSAHLILGQTLIDQGVLSYEAFAEALNKYKQEYSLSDEQFNLIVNGNIETLLEAVLSKGGFTEQDALSDYISLFAKSLIRFVDSNIRLELISIEEKVAYDWVAQQAILSGDHSGSRITAIGGSEAAFLQLASMYAQESIEEPDEMMKASVGEFLNLHNGIYLVNRSNDGVELDMLPQTVTQQDELVANTPITAVIRIIGAYFTCDLLISDLRELA</sequence>
<evidence type="ECO:0000313" key="3">
    <source>
        <dbReference type="Proteomes" id="UP000426246"/>
    </source>
</evidence>
<protein>
    <recommendedName>
        <fullName evidence="4">Chemotaxis protein CheX</fullName>
    </recommendedName>
</protein>
<proteinExistence type="predicted"/>
<evidence type="ECO:0000313" key="2">
    <source>
        <dbReference type="EMBL" id="QGQ93996.1"/>
    </source>
</evidence>
<dbReference type="Gene3D" id="3.40.1550.10">
    <property type="entry name" value="CheC-like"/>
    <property type="match status" value="1"/>
</dbReference>
<dbReference type="OrthoDB" id="5614404at2"/>
<organism evidence="2 3">
    <name type="scientific">Paenibacillus psychroresistens</name>
    <dbReference type="NCBI Taxonomy" id="1778678"/>
    <lineage>
        <taxon>Bacteria</taxon>
        <taxon>Bacillati</taxon>
        <taxon>Bacillota</taxon>
        <taxon>Bacilli</taxon>
        <taxon>Bacillales</taxon>
        <taxon>Paenibacillaceae</taxon>
        <taxon>Paenibacillus</taxon>
    </lineage>
</organism>
<name>A0A6B8RF60_9BACL</name>
<gene>
    <name evidence="2" type="ORF">EHS13_03270</name>
</gene>
<dbReference type="Proteomes" id="UP000426246">
    <property type="component" value="Chromosome"/>
</dbReference>
<evidence type="ECO:0000256" key="1">
    <source>
        <dbReference type="ARBA" id="ARBA00022500"/>
    </source>
</evidence>
<accession>A0A6B8RF60</accession>
<reference evidence="3" key="1">
    <citation type="submission" date="2018-11" db="EMBL/GenBank/DDBJ databases">
        <title>Complete genome sequence of Paenibacillus sp. ML311-T8.</title>
        <authorList>
            <person name="Nam Y.-D."/>
            <person name="Kang J."/>
            <person name="Chung W.-H."/>
            <person name="Park Y.S."/>
        </authorList>
    </citation>
    <scope>NUCLEOTIDE SEQUENCE [LARGE SCALE GENOMIC DNA]</scope>
    <source>
        <strain evidence="3">ML311-T8</strain>
    </source>
</reference>
<dbReference type="SUPFAM" id="SSF160246">
    <property type="entry name" value="EspE N-terminal domain-like"/>
    <property type="match status" value="1"/>
</dbReference>
<keyword evidence="3" id="KW-1185">Reference proteome</keyword>
<dbReference type="EMBL" id="CP034235">
    <property type="protein sequence ID" value="QGQ93996.1"/>
    <property type="molecule type" value="Genomic_DNA"/>
</dbReference>
<dbReference type="GO" id="GO:0006935">
    <property type="term" value="P:chemotaxis"/>
    <property type="evidence" value="ECO:0007669"/>
    <property type="project" value="UniProtKB-KW"/>
</dbReference>
<dbReference type="RefSeq" id="WP_155698992.1">
    <property type="nucleotide sequence ID" value="NZ_CP034235.1"/>
</dbReference>
<evidence type="ECO:0008006" key="4">
    <source>
        <dbReference type="Google" id="ProtNLM"/>
    </source>
</evidence>
<dbReference type="KEGG" id="ppsc:EHS13_03270"/>
<dbReference type="InterPro" id="IPR037257">
    <property type="entry name" value="T2SS_E_N_sf"/>
</dbReference>
<dbReference type="AlphaFoldDB" id="A0A6B8RF60"/>
<dbReference type="InterPro" id="IPR028976">
    <property type="entry name" value="CheC-like_sf"/>
</dbReference>